<evidence type="ECO:0000256" key="3">
    <source>
        <dbReference type="ARBA" id="ARBA00022801"/>
    </source>
</evidence>
<dbReference type="EMBL" id="CAFBLL010000068">
    <property type="protein sequence ID" value="CAB4865545.1"/>
    <property type="molecule type" value="Genomic_DNA"/>
</dbReference>
<name>A0A6J7D991_9ZZZZ</name>
<accession>A0A6J7D991</accession>
<evidence type="ECO:0000256" key="1">
    <source>
        <dbReference type="ARBA" id="ARBA00007074"/>
    </source>
</evidence>
<dbReference type="PROSITE" id="PS51935">
    <property type="entry name" value="NLPC_P60"/>
    <property type="match status" value="1"/>
</dbReference>
<dbReference type="Gene3D" id="3.90.1720.10">
    <property type="entry name" value="endopeptidase domain like (from Nostoc punctiforme)"/>
    <property type="match status" value="1"/>
</dbReference>
<dbReference type="PANTHER" id="PTHR47359:SF3">
    <property type="entry name" value="NLP_P60 DOMAIN-CONTAINING PROTEIN-RELATED"/>
    <property type="match status" value="1"/>
</dbReference>
<organism evidence="8">
    <name type="scientific">freshwater metagenome</name>
    <dbReference type="NCBI Taxonomy" id="449393"/>
    <lineage>
        <taxon>unclassified sequences</taxon>
        <taxon>metagenomes</taxon>
        <taxon>ecological metagenomes</taxon>
    </lineage>
</organism>
<dbReference type="EMBL" id="CAEZVU010000111">
    <property type="protein sequence ID" value="CAB4637676.1"/>
    <property type="molecule type" value="Genomic_DNA"/>
</dbReference>
<dbReference type="Pfam" id="PF00877">
    <property type="entry name" value="NLPC_P60"/>
    <property type="match status" value="1"/>
</dbReference>
<dbReference type="InterPro" id="IPR038765">
    <property type="entry name" value="Papain-like_cys_pep_sf"/>
</dbReference>
<reference evidence="8" key="1">
    <citation type="submission" date="2020-05" db="EMBL/GenBank/DDBJ databases">
        <authorList>
            <person name="Chiriac C."/>
            <person name="Salcher M."/>
            <person name="Ghai R."/>
            <person name="Kavagutti S V."/>
        </authorList>
    </citation>
    <scope>NUCLEOTIDE SEQUENCE</scope>
</reference>
<keyword evidence="4" id="KW-0788">Thiol protease</keyword>
<keyword evidence="3" id="KW-0378">Hydrolase</keyword>
<evidence type="ECO:0000256" key="2">
    <source>
        <dbReference type="ARBA" id="ARBA00022670"/>
    </source>
</evidence>
<sequence length="404" mass="43658">MSTRRKSFIAVIASLGLVLGTLLSGPAFANPNYPSAAEVAAAKANVTAKQNMIVRIENLIADLEDELEPLNREASIKSEIYNVAKEEVAVVTRKVEVLRVQAEDALAEAEQATEQLGQIASQMFRGGAGGTSLNLFLNSNVADDLLYQLGAQEKLAQQTEVIYQKSLERQRLAKSITDELAAAEAELAAIAAIAEAAFAEAQAAADAVTAKLEENQRQNAIFYSQLASLRNTASDLERQRAEGLAWERRQAQGSGLPPAPELYSVGAPNPEKVAQAISFAKAQLGKPYRLGATGPNVWDCSSLTLKSYAAAGINIGWHSASRQFMTAADRRQLVPLSQLQAGDLIFWSTSRDYWNRTVLNKYHIGMYLGNDLFIEAPNPSAPVRIRNLSGRTGELVPYAARPSA</sequence>
<evidence type="ECO:0000313" key="8">
    <source>
        <dbReference type="EMBL" id="CAB4865545.1"/>
    </source>
</evidence>
<evidence type="ECO:0000259" key="6">
    <source>
        <dbReference type="PROSITE" id="PS51935"/>
    </source>
</evidence>
<feature type="coiled-coil region" evidence="5">
    <location>
        <begin position="46"/>
        <end position="122"/>
    </location>
</feature>
<dbReference type="GO" id="GO:0006508">
    <property type="term" value="P:proteolysis"/>
    <property type="evidence" value="ECO:0007669"/>
    <property type="project" value="UniProtKB-KW"/>
</dbReference>
<evidence type="ECO:0000256" key="5">
    <source>
        <dbReference type="SAM" id="Coils"/>
    </source>
</evidence>
<keyword evidence="5" id="KW-0175">Coiled coil</keyword>
<dbReference type="InterPro" id="IPR000064">
    <property type="entry name" value="NLP_P60_dom"/>
</dbReference>
<dbReference type="PANTHER" id="PTHR47359">
    <property type="entry name" value="PEPTIDOGLYCAN DL-ENDOPEPTIDASE CWLO"/>
    <property type="match status" value="1"/>
</dbReference>
<gene>
    <name evidence="7" type="ORF">UFOPK2132_00624</name>
    <name evidence="8" type="ORF">UFOPK3389_00442</name>
</gene>
<proteinExistence type="inferred from homology"/>
<dbReference type="AlphaFoldDB" id="A0A6J7D991"/>
<dbReference type="GO" id="GO:0008234">
    <property type="term" value="F:cysteine-type peptidase activity"/>
    <property type="evidence" value="ECO:0007669"/>
    <property type="project" value="UniProtKB-KW"/>
</dbReference>
<protein>
    <submittedName>
        <fullName evidence="8">Unannotated protein</fullName>
    </submittedName>
</protein>
<evidence type="ECO:0000313" key="7">
    <source>
        <dbReference type="EMBL" id="CAB4637676.1"/>
    </source>
</evidence>
<comment type="similarity">
    <text evidence="1">Belongs to the peptidase C40 family.</text>
</comment>
<keyword evidence="2" id="KW-0645">Protease</keyword>
<feature type="domain" description="NlpC/P60" evidence="6">
    <location>
        <begin position="270"/>
        <end position="404"/>
    </location>
</feature>
<dbReference type="InterPro" id="IPR051794">
    <property type="entry name" value="PG_Endopeptidase_C40"/>
</dbReference>
<dbReference type="SUPFAM" id="SSF54001">
    <property type="entry name" value="Cysteine proteinases"/>
    <property type="match status" value="1"/>
</dbReference>
<evidence type="ECO:0000256" key="4">
    <source>
        <dbReference type="ARBA" id="ARBA00022807"/>
    </source>
</evidence>